<dbReference type="EMBL" id="CM039172">
    <property type="protein sequence ID" value="KAH9787234.1"/>
    <property type="molecule type" value="Genomic_DNA"/>
</dbReference>
<reference evidence="2" key="1">
    <citation type="journal article" date="2023" name="Hortic. Res.">
        <title>A chromosome-level phased genome enabling allele-level studies in sweet orange: a case study on citrus Huanglongbing tolerance.</title>
        <authorList>
            <person name="Wu B."/>
            <person name="Yu Q."/>
            <person name="Deng Z."/>
            <person name="Duan Y."/>
            <person name="Luo F."/>
            <person name="Gmitter F. Jr."/>
        </authorList>
    </citation>
    <scope>NUCLEOTIDE SEQUENCE [LARGE SCALE GENOMIC DNA]</scope>
    <source>
        <strain evidence="2">cv. Valencia</strain>
    </source>
</reference>
<proteinExistence type="predicted"/>
<evidence type="ECO:0000313" key="1">
    <source>
        <dbReference type="EMBL" id="KAH9787234.1"/>
    </source>
</evidence>
<evidence type="ECO:0000313" key="2">
    <source>
        <dbReference type="Proteomes" id="UP000829398"/>
    </source>
</evidence>
<comment type="caution">
    <text evidence="1">The sequence shown here is derived from an EMBL/GenBank/DDBJ whole genome shotgun (WGS) entry which is preliminary data.</text>
</comment>
<keyword evidence="2" id="KW-1185">Reference proteome</keyword>
<gene>
    <name evidence="1" type="ORF">KPL71_010529</name>
</gene>
<sequence length="805" mass="88228">MGEVVVSSEGGMDIDLETEKDGSSEVVRTRWESFLPRMVLRVLLVEADDSTRQIISALLRKCGYRVAAVPDGLAAWETLKCRPHSIDLVLTEVELPSISGFALLTLVMEHDVCKNIPVIMMSLHDSISMVLKCMLKGAADFLIKPVRRNELRNLWQHVWRRHSLLGGHVPQNLHDVYHKGGAISENNMASSHSSDYAASSQKNKGSEKVSDAQSSRTSSPYLEAESAYMQNMQGLSQLKCRSASNTCSTDMERQNECAKLETESLMPESKTGGSTIGASDELIVSEKLNRSGSEVAQCDDALRLEEDYGCVKTMPQGEGEGPKNDRINADITYGIHGCNDELIEPSSGAIDLIGTFDNHQEVPDKLSTPNDGIPDKLSTLHNRTKKCEFSPHLELSLRKSFPSTSNDQGNDERHTLNHSAASAFSWYNNSKACPTPTSNSAELKDGSSKSDEILSNQLSENATGGFQPCCATSSNSRENMTSLVMGQSEQAAVAFAGPHLGFIPVPGVRFDNIFAGYSHIFPSIFYTKSGLQPAWSPNSSHQKEHHPFPISASVHSNPDVHDSEQVYGRTGEIKHNSVDQTVCEQSKGRPLEQLRHGSPAGNQSSNSGLCNGLANNSSSGTYSRIDRNSSSAKASGTGTVPQNLNGCTLFIHDGFNGISARHSSQRDAALTKFRLKRKDRCYDKKVSSMLLFSESRGGSFDSFEYCSFFCDLFPLSTRRGQKNQFCSHVKVKSDARISRCLKECNMWLTSVRTVGCDEARANKDEASMKRKTQPPIFFMQRTYPNVGAGECIGSTDLSVAVTDLY</sequence>
<name>A0ACB8MPA0_CITSI</name>
<dbReference type="Proteomes" id="UP000829398">
    <property type="component" value="Chromosome 3"/>
</dbReference>
<protein>
    <submittedName>
        <fullName evidence="1">Two-component response regulator-like PRR95</fullName>
    </submittedName>
</protein>
<organism evidence="1 2">
    <name type="scientific">Citrus sinensis</name>
    <name type="common">Sweet orange</name>
    <name type="synonym">Citrus aurantium var. sinensis</name>
    <dbReference type="NCBI Taxonomy" id="2711"/>
    <lineage>
        <taxon>Eukaryota</taxon>
        <taxon>Viridiplantae</taxon>
        <taxon>Streptophyta</taxon>
        <taxon>Embryophyta</taxon>
        <taxon>Tracheophyta</taxon>
        <taxon>Spermatophyta</taxon>
        <taxon>Magnoliopsida</taxon>
        <taxon>eudicotyledons</taxon>
        <taxon>Gunneridae</taxon>
        <taxon>Pentapetalae</taxon>
        <taxon>rosids</taxon>
        <taxon>malvids</taxon>
        <taxon>Sapindales</taxon>
        <taxon>Rutaceae</taxon>
        <taxon>Aurantioideae</taxon>
        <taxon>Citrus</taxon>
    </lineage>
</organism>
<accession>A0ACB8MPA0</accession>